<feature type="transmembrane region" description="Helical" evidence="1">
    <location>
        <begin position="187"/>
        <end position="206"/>
    </location>
</feature>
<keyword evidence="1" id="KW-0472">Membrane</keyword>
<evidence type="ECO:0000313" key="3">
    <source>
        <dbReference type="Proteomes" id="UP000253426"/>
    </source>
</evidence>
<comment type="caution">
    <text evidence="2">The sequence shown here is derived from an EMBL/GenBank/DDBJ whole genome shotgun (WGS) entry which is preliminary data.</text>
</comment>
<feature type="transmembrane region" description="Helical" evidence="1">
    <location>
        <begin position="274"/>
        <end position="296"/>
    </location>
</feature>
<dbReference type="AlphaFoldDB" id="A0A366HSJ1"/>
<name>A0A366HSJ1_9BACT</name>
<dbReference type="EMBL" id="QNRR01000001">
    <property type="protein sequence ID" value="RBP47251.1"/>
    <property type="molecule type" value="Genomic_DNA"/>
</dbReference>
<feature type="transmembrane region" description="Helical" evidence="1">
    <location>
        <begin position="104"/>
        <end position="127"/>
    </location>
</feature>
<evidence type="ECO:0000256" key="1">
    <source>
        <dbReference type="SAM" id="Phobius"/>
    </source>
</evidence>
<keyword evidence="1" id="KW-1133">Transmembrane helix</keyword>
<organism evidence="2 3">
    <name type="scientific">Roseimicrobium gellanilyticum</name>
    <dbReference type="NCBI Taxonomy" id="748857"/>
    <lineage>
        <taxon>Bacteria</taxon>
        <taxon>Pseudomonadati</taxon>
        <taxon>Verrucomicrobiota</taxon>
        <taxon>Verrucomicrobiia</taxon>
        <taxon>Verrucomicrobiales</taxon>
        <taxon>Verrucomicrobiaceae</taxon>
        <taxon>Roseimicrobium</taxon>
    </lineage>
</organism>
<accession>A0A366HSJ1</accession>
<evidence type="ECO:0000313" key="2">
    <source>
        <dbReference type="EMBL" id="RBP47251.1"/>
    </source>
</evidence>
<feature type="transmembrane region" description="Helical" evidence="1">
    <location>
        <begin position="67"/>
        <end position="92"/>
    </location>
</feature>
<dbReference type="Proteomes" id="UP000253426">
    <property type="component" value="Unassembled WGS sequence"/>
</dbReference>
<proteinExistence type="predicted"/>
<keyword evidence="1" id="KW-0812">Transmembrane</keyword>
<gene>
    <name evidence="2" type="ORF">DES53_10148</name>
</gene>
<keyword evidence="3" id="KW-1185">Reference proteome</keyword>
<sequence>MNWDDFQQVARARAVEETDAEARIWDGGARRAATEEAKRVAGSNVLAFLIRRSAALIGRTKEPVESVLGVPAIPGWLVSTGWIAAFGIGWVLSAVGQEREINLLALPLMGILAWNAVVVVLSLVALLRPSNESARGERVEQFFRRISAWKSPSTQDAVARLPQKAPAKFQELTSGTWRARLASRFRAWLHLGAALIAIGSIAGMFARGWSRDYHAVWESTLLESNGASRFLGGLFAPASKVTGIPVPLEKIPGMQRVDGKDALAPVSARDWICLYGATLGLLVVLPRFLLLLMELAHARKISRRALQGAEWQAYARRVLSLVEGAGAPAHVLTHGLPTDAASQDRWRQWAHQHWRDVGHVDFQSVPVAEETEYLESWQPAAPRVLLVFNMSNVPESEIQRELAEGIAAKLHASLSSAPLVVALEDRELRQRWAGFADGEKRLAERLASWRETLNGLPVEWLKMEAGMGSR</sequence>
<reference evidence="2 3" key="1">
    <citation type="submission" date="2018-06" db="EMBL/GenBank/DDBJ databases">
        <title>Genomic Encyclopedia of Type Strains, Phase IV (KMG-IV): sequencing the most valuable type-strain genomes for metagenomic binning, comparative biology and taxonomic classification.</title>
        <authorList>
            <person name="Goeker M."/>
        </authorList>
    </citation>
    <scope>NUCLEOTIDE SEQUENCE [LARGE SCALE GENOMIC DNA]</scope>
    <source>
        <strain evidence="2 3">DSM 25532</strain>
    </source>
</reference>
<protein>
    <submittedName>
        <fullName evidence="2">Uncharacterized protein DUF2868</fullName>
    </submittedName>
</protein>